<dbReference type="GO" id="GO:0016020">
    <property type="term" value="C:membrane"/>
    <property type="evidence" value="ECO:0007669"/>
    <property type="project" value="TreeGrafter"/>
</dbReference>
<evidence type="ECO:0000256" key="5">
    <source>
        <dbReference type="ARBA" id="ARBA00022737"/>
    </source>
</evidence>
<evidence type="ECO:0000256" key="11">
    <source>
        <dbReference type="ARBA" id="ARBA00022840"/>
    </source>
</evidence>
<dbReference type="Proteomes" id="UP001386955">
    <property type="component" value="Unassembled WGS sequence"/>
</dbReference>
<feature type="domain" description="DAGKc" evidence="16">
    <location>
        <begin position="383"/>
        <end position="522"/>
    </location>
</feature>
<dbReference type="EMBL" id="JAYMYS010000003">
    <property type="protein sequence ID" value="KAK7399335.1"/>
    <property type="molecule type" value="Genomic_DNA"/>
</dbReference>
<name>A0AAN9SJW3_PSOTE</name>
<dbReference type="InterPro" id="IPR002219">
    <property type="entry name" value="PKC_DAG/PE"/>
</dbReference>
<feature type="domain" description="Phorbol-ester/DAG-type" evidence="15">
    <location>
        <begin position="209"/>
        <end position="272"/>
    </location>
</feature>
<evidence type="ECO:0000259" key="15">
    <source>
        <dbReference type="PROSITE" id="PS50081"/>
    </source>
</evidence>
<dbReference type="InterPro" id="IPR037607">
    <property type="entry name" value="DGK"/>
</dbReference>
<reference evidence="17 18" key="1">
    <citation type="submission" date="2024-01" db="EMBL/GenBank/DDBJ databases">
        <title>The genomes of 5 underutilized Papilionoideae crops provide insights into root nodulation and disease resistanc.</title>
        <authorList>
            <person name="Jiang F."/>
        </authorList>
    </citation>
    <scope>NUCLEOTIDE SEQUENCE [LARGE SCALE GENOMIC DNA]</scope>
    <source>
        <strain evidence="17">DUOXIRENSHENG_FW03</strain>
        <tissue evidence="17">Leaves</tissue>
    </source>
</reference>
<evidence type="ECO:0000313" key="18">
    <source>
        <dbReference type="Proteomes" id="UP001386955"/>
    </source>
</evidence>
<evidence type="ECO:0000256" key="9">
    <source>
        <dbReference type="ARBA" id="ARBA00022821"/>
    </source>
</evidence>
<comment type="subunit">
    <text evidence="2">Monomer.</text>
</comment>
<dbReference type="Pfam" id="PF00781">
    <property type="entry name" value="DAGK_cat"/>
    <property type="match status" value="1"/>
</dbReference>
<keyword evidence="11 13" id="KW-0067">ATP-binding</keyword>
<dbReference type="GO" id="GO:0008270">
    <property type="term" value="F:zinc ion binding"/>
    <property type="evidence" value="ECO:0007669"/>
    <property type="project" value="UniProtKB-KW"/>
</dbReference>
<comment type="catalytic activity">
    <reaction evidence="13">
        <text>a 1,2-diacyl-sn-glycerol + ATP = a 1,2-diacyl-sn-glycero-3-phosphate + ADP + H(+)</text>
        <dbReference type="Rhea" id="RHEA:10272"/>
        <dbReference type="ChEBI" id="CHEBI:15378"/>
        <dbReference type="ChEBI" id="CHEBI:17815"/>
        <dbReference type="ChEBI" id="CHEBI:30616"/>
        <dbReference type="ChEBI" id="CHEBI:58608"/>
        <dbReference type="ChEBI" id="CHEBI:456216"/>
        <dbReference type="EC" id="2.7.1.107"/>
    </reaction>
</comment>
<dbReference type="FunFam" id="3.30.60.20:FF:000027">
    <property type="entry name" value="Diacylglycerol kinase"/>
    <property type="match status" value="1"/>
</dbReference>
<keyword evidence="18" id="KW-1185">Reference proteome</keyword>
<dbReference type="InterPro" id="IPR001206">
    <property type="entry name" value="Diacylglycerol_kinase_cat_dom"/>
</dbReference>
<keyword evidence="3 13" id="KW-0808">Transferase</keyword>
<dbReference type="CDD" id="cd20805">
    <property type="entry name" value="C1_DGK_rpt2"/>
    <property type="match status" value="1"/>
</dbReference>
<keyword evidence="14" id="KW-0812">Transmembrane</keyword>
<dbReference type="InterPro" id="IPR000756">
    <property type="entry name" value="Diacylglycerol_kin_accessory"/>
</dbReference>
<evidence type="ECO:0000256" key="4">
    <source>
        <dbReference type="ARBA" id="ARBA00022723"/>
    </source>
</evidence>
<evidence type="ECO:0000256" key="2">
    <source>
        <dbReference type="ARBA" id="ARBA00011245"/>
    </source>
</evidence>
<dbReference type="GO" id="GO:0007200">
    <property type="term" value="P:phospholipase C-activating G protein-coupled receptor signaling pathway"/>
    <property type="evidence" value="ECO:0007669"/>
    <property type="project" value="InterPro"/>
</dbReference>
<evidence type="ECO:0000256" key="10">
    <source>
        <dbReference type="ARBA" id="ARBA00022833"/>
    </source>
</evidence>
<dbReference type="PROSITE" id="PS50081">
    <property type="entry name" value="ZF_DAG_PE_2"/>
    <property type="match status" value="2"/>
</dbReference>
<protein>
    <recommendedName>
        <fullName evidence="13">Diacylglycerol kinase</fullName>
        <shortName evidence="13">DAG kinase</shortName>
        <ecNumber evidence="13">2.7.1.107</ecNumber>
    </recommendedName>
</protein>
<evidence type="ECO:0000256" key="13">
    <source>
        <dbReference type="RuleBase" id="RU361128"/>
    </source>
</evidence>
<evidence type="ECO:0000259" key="16">
    <source>
        <dbReference type="PROSITE" id="PS50146"/>
    </source>
</evidence>
<dbReference type="FunFam" id="2.60.200.40:FF:000006">
    <property type="entry name" value="Diacylglycerol kinase"/>
    <property type="match status" value="1"/>
</dbReference>
<sequence length="758" mass="84573">MRGKRVSHSYVPVNPTGEACSLCDGNPALFPFLSLPAFFSNSLSSLTSIQVLCLTEEFNQMSLTMIDLGISFLRLVMSPDASSASIFGWLVTGSFGLMAVIYAVLKWQRRSSLNWIKAAAREKKKVWKKFKVPLSDHSWVEDFTFREQPSTCCFCLTSLWPSQNLGTAASQRSPLHRCSVCGVAAHFLCSQFAAKDCKCVAQAGFGHIRHHWSERWVNVDDNHEMSGFCFYCDEPCGVPFVKASPTWHCQWCQRLIHVKCHNKLTRDSGDFCDFGPLRRIILSPLCVKEVDEDKKGRRLSSIITSSVNGQIRKRRNRNKNGGGCNANDKSLGSSVTDATLLEYVLDGLNWNKSTDKKLFNRLNNGLTATPSQIKKYTLVDLPQDASPLLVFINARSGGQLGPSLHRRLNMLLNPVQIFELSSSQGPDVGLEFFRSVRYFRVMVCGGDGTVAWVLDAIERCNFESPPPVAILPLGTGNDLSRVLNWGRGFSTLDGQGGLTMLLHDISNAAVTMLDCWEVKIAEESSEGKTNKVKTKSMMNYLGIGCDAKVAYKFHVTRQINPEKFSSQFLNKLRYAKEGARDIMDRTCADLPWQVWLEVDGRDIEIPKDSEGLIVLNIGSYMGGVDLWQNGYEHDDYFSLQSMHDKMLEVVCVCGAWHLGKLQVGLSQARRLAQGKVIKIHCSSPFPVQIDGEPFILQPGYLEITHRGQAFMSRKTSEDEPKGRASAIMTEVLRDAECKGIINASQKKVLLQEMAINLS</sequence>
<dbReference type="InterPro" id="IPR016064">
    <property type="entry name" value="NAD/diacylglycerol_kinase_sf"/>
</dbReference>
<dbReference type="GO" id="GO:0005524">
    <property type="term" value="F:ATP binding"/>
    <property type="evidence" value="ECO:0007669"/>
    <property type="project" value="UniProtKB-KW"/>
</dbReference>
<keyword evidence="12" id="KW-0346">Stress response</keyword>
<dbReference type="SMART" id="SM00045">
    <property type="entry name" value="DAGKa"/>
    <property type="match status" value="1"/>
</dbReference>
<dbReference type="GO" id="GO:0006952">
    <property type="term" value="P:defense response"/>
    <property type="evidence" value="ECO:0007669"/>
    <property type="project" value="UniProtKB-KW"/>
</dbReference>
<dbReference type="Gene3D" id="3.40.50.10330">
    <property type="entry name" value="Probable inorganic polyphosphate/atp-NAD kinase, domain 1"/>
    <property type="match status" value="1"/>
</dbReference>
<dbReference type="SUPFAM" id="SSF111331">
    <property type="entry name" value="NAD kinase/diacylglycerol kinase-like"/>
    <property type="match status" value="1"/>
</dbReference>
<dbReference type="Pfam" id="PF00609">
    <property type="entry name" value="DAGK_acc"/>
    <property type="match status" value="1"/>
</dbReference>
<evidence type="ECO:0000256" key="7">
    <source>
        <dbReference type="ARBA" id="ARBA00022771"/>
    </source>
</evidence>
<proteinExistence type="inferred from homology"/>
<dbReference type="SMART" id="SM00109">
    <property type="entry name" value="C1"/>
    <property type="match status" value="2"/>
</dbReference>
<dbReference type="PROSITE" id="PS50146">
    <property type="entry name" value="DAGK"/>
    <property type="match status" value="1"/>
</dbReference>
<keyword evidence="7" id="KW-0863">Zinc-finger</keyword>
<dbReference type="Pfam" id="PF00130">
    <property type="entry name" value="C1_1"/>
    <property type="match status" value="1"/>
</dbReference>
<dbReference type="InterPro" id="IPR046349">
    <property type="entry name" value="C1-like_sf"/>
</dbReference>
<dbReference type="GO" id="GO:0004143">
    <property type="term" value="F:ATP-dependent diacylglycerol kinase activity"/>
    <property type="evidence" value="ECO:0007669"/>
    <property type="project" value="UniProtKB-EC"/>
</dbReference>
<dbReference type="AlphaFoldDB" id="A0AAN9SJW3"/>
<keyword evidence="10" id="KW-0862">Zinc</keyword>
<evidence type="ECO:0000256" key="12">
    <source>
        <dbReference type="ARBA" id="ARBA00023016"/>
    </source>
</evidence>
<dbReference type="Gene3D" id="3.30.60.20">
    <property type="match status" value="1"/>
</dbReference>
<evidence type="ECO:0000256" key="3">
    <source>
        <dbReference type="ARBA" id="ARBA00022679"/>
    </source>
</evidence>
<evidence type="ECO:0000313" key="17">
    <source>
        <dbReference type="EMBL" id="KAK7399335.1"/>
    </source>
</evidence>
<comment type="caution">
    <text evidence="17">The sequence shown here is derived from an EMBL/GenBank/DDBJ whole genome shotgun (WGS) entry which is preliminary data.</text>
</comment>
<dbReference type="PANTHER" id="PTHR11255">
    <property type="entry name" value="DIACYLGLYCEROL KINASE"/>
    <property type="match status" value="1"/>
</dbReference>
<dbReference type="SMART" id="SM00046">
    <property type="entry name" value="DAGKc"/>
    <property type="match status" value="1"/>
</dbReference>
<comment type="similarity">
    <text evidence="1 13">Belongs to the eukaryotic diacylglycerol kinase family.</text>
</comment>
<dbReference type="InterPro" id="IPR017438">
    <property type="entry name" value="ATP-NAD_kinase_N"/>
</dbReference>
<gene>
    <name evidence="17" type="ORF">VNO78_10517</name>
</gene>
<dbReference type="PANTHER" id="PTHR11255:SF104">
    <property type="entry name" value="DIACYLGLYCEROL KINASE 2"/>
    <property type="match status" value="1"/>
</dbReference>
<feature type="transmembrane region" description="Helical" evidence="14">
    <location>
        <begin position="86"/>
        <end position="105"/>
    </location>
</feature>
<evidence type="ECO:0000256" key="1">
    <source>
        <dbReference type="ARBA" id="ARBA00009280"/>
    </source>
</evidence>
<evidence type="ECO:0000256" key="8">
    <source>
        <dbReference type="ARBA" id="ARBA00022777"/>
    </source>
</evidence>
<keyword evidence="5" id="KW-0677">Repeat</keyword>
<evidence type="ECO:0000256" key="6">
    <source>
        <dbReference type="ARBA" id="ARBA00022741"/>
    </source>
</evidence>
<keyword evidence="14" id="KW-0472">Membrane</keyword>
<evidence type="ECO:0000256" key="14">
    <source>
        <dbReference type="SAM" id="Phobius"/>
    </source>
</evidence>
<dbReference type="SUPFAM" id="SSF57889">
    <property type="entry name" value="Cysteine-rich domain"/>
    <property type="match status" value="1"/>
</dbReference>
<dbReference type="CDD" id="cd00029">
    <property type="entry name" value="C1"/>
    <property type="match status" value="1"/>
</dbReference>
<keyword evidence="14" id="KW-1133">Transmembrane helix</keyword>
<keyword evidence="8 13" id="KW-0418">Kinase</keyword>
<keyword evidence="9" id="KW-0611">Plant defense</keyword>
<dbReference type="FunFam" id="3.40.50.10330:FF:000006">
    <property type="entry name" value="Diacylglycerol kinase"/>
    <property type="match status" value="1"/>
</dbReference>
<keyword evidence="6 13" id="KW-0547">Nucleotide-binding</keyword>
<dbReference type="Gene3D" id="2.60.200.40">
    <property type="match status" value="1"/>
</dbReference>
<keyword evidence="4" id="KW-0479">Metal-binding</keyword>
<organism evidence="17 18">
    <name type="scientific">Psophocarpus tetragonolobus</name>
    <name type="common">Winged bean</name>
    <name type="synonym">Dolichos tetragonolobus</name>
    <dbReference type="NCBI Taxonomy" id="3891"/>
    <lineage>
        <taxon>Eukaryota</taxon>
        <taxon>Viridiplantae</taxon>
        <taxon>Streptophyta</taxon>
        <taxon>Embryophyta</taxon>
        <taxon>Tracheophyta</taxon>
        <taxon>Spermatophyta</taxon>
        <taxon>Magnoliopsida</taxon>
        <taxon>eudicotyledons</taxon>
        <taxon>Gunneridae</taxon>
        <taxon>Pentapetalae</taxon>
        <taxon>rosids</taxon>
        <taxon>fabids</taxon>
        <taxon>Fabales</taxon>
        <taxon>Fabaceae</taxon>
        <taxon>Papilionoideae</taxon>
        <taxon>50 kb inversion clade</taxon>
        <taxon>NPAAA clade</taxon>
        <taxon>indigoferoid/millettioid clade</taxon>
        <taxon>Phaseoleae</taxon>
        <taxon>Psophocarpus</taxon>
    </lineage>
</organism>
<dbReference type="EC" id="2.7.1.107" evidence="13"/>
<accession>A0AAN9SJW3</accession>
<feature type="domain" description="Phorbol-ester/DAG-type" evidence="15">
    <location>
        <begin position="136"/>
        <end position="197"/>
    </location>
</feature>